<protein>
    <submittedName>
        <fullName evidence="1">Uncharacterized protein</fullName>
    </submittedName>
</protein>
<dbReference type="EMBL" id="JAFDVH010000015">
    <property type="protein sequence ID" value="KAG7463459.1"/>
    <property type="molecule type" value="Genomic_DNA"/>
</dbReference>
<evidence type="ECO:0000313" key="1">
    <source>
        <dbReference type="EMBL" id="KAG7463459.1"/>
    </source>
</evidence>
<keyword evidence="2" id="KW-1185">Reference proteome</keyword>
<name>A0A9D3T0A7_MEGAT</name>
<reference evidence="1" key="1">
    <citation type="submission" date="2021-01" db="EMBL/GenBank/DDBJ databases">
        <authorList>
            <person name="Zahm M."/>
            <person name="Roques C."/>
            <person name="Cabau C."/>
            <person name="Klopp C."/>
            <person name="Donnadieu C."/>
            <person name="Jouanno E."/>
            <person name="Lampietro C."/>
            <person name="Louis A."/>
            <person name="Herpin A."/>
            <person name="Echchiki A."/>
            <person name="Berthelot C."/>
            <person name="Parey E."/>
            <person name="Roest-Crollius H."/>
            <person name="Braasch I."/>
            <person name="Postlethwait J."/>
            <person name="Bobe J."/>
            <person name="Montfort J."/>
            <person name="Bouchez O."/>
            <person name="Begum T."/>
            <person name="Mejri S."/>
            <person name="Adams A."/>
            <person name="Chen W.-J."/>
            <person name="Guiguen Y."/>
        </authorList>
    </citation>
    <scope>NUCLEOTIDE SEQUENCE</scope>
    <source>
        <strain evidence="1">YG-15Mar2019-1</strain>
        <tissue evidence="1">Brain</tissue>
    </source>
</reference>
<accession>A0A9D3T0A7</accession>
<comment type="caution">
    <text evidence="1">The sequence shown here is derived from an EMBL/GenBank/DDBJ whole genome shotgun (WGS) entry which is preliminary data.</text>
</comment>
<organism evidence="1 2">
    <name type="scientific">Megalops atlanticus</name>
    <name type="common">Tarpon</name>
    <name type="synonym">Clupea gigantea</name>
    <dbReference type="NCBI Taxonomy" id="7932"/>
    <lineage>
        <taxon>Eukaryota</taxon>
        <taxon>Metazoa</taxon>
        <taxon>Chordata</taxon>
        <taxon>Craniata</taxon>
        <taxon>Vertebrata</taxon>
        <taxon>Euteleostomi</taxon>
        <taxon>Actinopterygii</taxon>
        <taxon>Neopterygii</taxon>
        <taxon>Teleostei</taxon>
        <taxon>Elopiformes</taxon>
        <taxon>Megalopidae</taxon>
        <taxon>Megalops</taxon>
    </lineage>
</organism>
<dbReference type="Proteomes" id="UP001046870">
    <property type="component" value="Chromosome 15"/>
</dbReference>
<proteinExistence type="predicted"/>
<dbReference type="AlphaFoldDB" id="A0A9D3T0A7"/>
<evidence type="ECO:0000313" key="2">
    <source>
        <dbReference type="Proteomes" id="UP001046870"/>
    </source>
</evidence>
<sequence length="71" mass="7602">MLTTPAAITGPRGNVEKVSSVFNNGHPTSFHSVKLSLESGYDLKGKKRRWTGFGNALAHQATCSIRGGMRA</sequence>
<gene>
    <name evidence="1" type="ORF">MATL_G00176730</name>
</gene>